<dbReference type="SMART" id="SM00384">
    <property type="entry name" value="AT_hook"/>
    <property type="match status" value="5"/>
</dbReference>
<proteinExistence type="predicted"/>
<dbReference type="Proteomes" id="UP000236621">
    <property type="component" value="Unassembled WGS sequence"/>
</dbReference>
<feature type="compositionally biased region" description="Basic and acidic residues" evidence="1">
    <location>
        <begin position="1"/>
        <end position="27"/>
    </location>
</feature>
<dbReference type="InterPro" id="IPR017956">
    <property type="entry name" value="AT_hook_DNA-bd_motif"/>
</dbReference>
<name>A0A2K3QQB3_9HYPO</name>
<dbReference type="PRINTS" id="PR00929">
    <property type="entry name" value="ATHOOK"/>
</dbReference>
<dbReference type="EMBL" id="NRSZ01000069">
    <property type="protein sequence ID" value="PNY29707.1"/>
    <property type="molecule type" value="Genomic_DNA"/>
</dbReference>
<dbReference type="GO" id="GO:0003677">
    <property type="term" value="F:DNA binding"/>
    <property type="evidence" value="ECO:0007669"/>
    <property type="project" value="InterPro"/>
</dbReference>
<evidence type="ECO:0000313" key="2">
    <source>
        <dbReference type="EMBL" id="PNY29707.1"/>
    </source>
</evidence>
<feature type="region of interest" description="Disordered" evidence="1">
    <location>
        <begin position="1"/>
        <end position="214"/>
    </location>
</feature>
<protein>
    <submittedName>
        <fullName evidence="2">Uncharacterized protein</fullName>
    </submittedName>
</protein>
<evidence type="ECO:0000313" key="3">
    <source>
        <dbReference type="Proteomes" id="UP000236621"/>
    </source>
</evidence>
<dbReference type="OrthoDB" id="4928183at2759"/>
<keyword evidence="3" id="KW-1185">Reference proteome</keyword>
<gene>
    <name evidence="2" type="ORF">TCAP_00367</name>
</gene>
<dbReference type="AlphaFoldDB" id="A0A2K3QQB3"/>
<feature type="compositionally biased region" description="Low complexity" evidence="1">
    <location>
        <begin position="128"/>
        <end position="137"/>
    </location>
</feature>
<sequence>MARTKEDSKADKPDRADKPDKADKANTADKATAEAPPRGRGRPKKGTKVDSGAVKKAYVSTGRPRGRPKSDNPKTKVYVPTGRPRGRPPGSGKKKRGPVAKANGAATPQGTSGPGKRGRPRKSDAGEAAAAAAAAAATPTTKGKRGRPASKKSLEPEADQDEDVEVDGDTEPEPVSDDGSDDVEDVADGATDDDEHLAAEPGENEARTAGDGNVIRTLLTRERERRHKGNLRRGRGAGRLLGYTRLVWDGPIGCTSTGAMHCTICRLLFFRVVLFIHTTMFFTPWPWPAALHVTGPCPHSLLHASNSSSRCSFSRLNWLPKFRPHRQHTRSRRR</sequence>
<organism evidence="2 3">
    <name type="scientific">Tolypocladium capitatum</name>
    <dbReference type="NCBI Taxonomy" id="45235"/>
    <lineage>
        <taxon>Eukaryota</taxon>
        <taxon>Fungi</taxon>
        <taxon>Dikarya</taxon>
        <taxon>Ascomycota</taxon>
        <taxon>Pezizomycotina</taxon>
        <taxon>Sordariomycetes</taxon>
        <taxon>Hypocreomycetidae</taxon>
        <taxon>Hypocreales</taxon>
        <taxon>Ophiocordycipitaceae</taxon>
        <taxon>Tolypocladium</taxon>
    </lineage>
</organism>
<dbReference type="STRING" id="45235.A0A2K3QQB3"/>
<feature type="compositionally biased region" description="Acidic residues" evidence="1">
    <location>
        <begin position="156"/>
        <end position="195"/>
    </location>
</feature>
<evidence type="ECO:0000256" key="1">
    <source>
        <dbReference type="SAM" id="MobiDB-lite"/>
    </source>
</evidence>
<comment type="caution">
    <text evidence="2">The sequence shown here is derived from an EMBL/GenBank/DDBJ whole genome shotgun (WGS) entry which is preliminary data.</text>
</comment>
<reference evidence="2 3" key="1">
    <citation type="submission" date="2017-08" db="EMBL/GenBank/DDBJ databases">
        <title>Harnessing the power of phylogenomics to disentangle the directionality and signatures of interkingdom host jumping in the parasitic fungal genus Tolypocladium.</title>
        <authorList>
            <person name="Quandt C.A."/>
            <person name="Patterson W."/>
            <person name="Spatafora J.W."/>
        </authorList>
    </citation>
    <scope>NUCLEOTIDE SEQUENCE [LARGE SCALE GENOMIC DNA]</scope>
    <source>
        <strain evidence="2 3">CBS 113982</strain>
    </source>
</reference>
<accession>A0A2K3QQB3</accession>